<feature type="domain" description="PKD" evidence="1">
    <location>
        <begin position="1306"/>
        <end position="1394"/>
    </location>
</feature>
<dbReference type="PANTHER" id="PTHR19328">
    <property type="entry name" value="HEDGEHOG-INTERACTING PROTEIN"/>
    <property type="match status" value="1"/>
</dbReference>
<evidence type="ECO:0000259" key="1">
    <source>
        <dbReference type="PROSITE" id="PS50093"/>
    </source>
</evidence>
<accession>A0A1F6PAS9</accession>
<dbReference type="InterPro" id="IPR022409">
    <property type="entry name" value="PKD/Chitinase_dom"/>
</dbReference>
<dbReference type="Pfam" id="PF13385">
    <property type="entry name" value="Laminin_G_3"/>
    <property type="match status" value="2"/>
</dbReference>
<name>A0A1F6PAS9_9BACT</name>
<sequence length="1790" mass="185919">MSIKGMKKSMVFSAVIAVIGLAVYSSFLLTVKADTPNLIEDPGFETSMSNFEPNQSGTSVSITTVNPISGTRSLVVGTAGYGDSVLWNGVDMSSFATKRYSQFTSSARIRTTVASASNISLCALVYYVNGQGLNNCTEVSGSVGDKGTVALNFPLNNSLDLDTVRIGIFQEGSAPLSGVLLDDVSVVLVGNSSTTTPQTFTVTSTAGTGGTISPVGATSVSSGASQTFSISPNSGYQISQVLVDGISQGAVPSYTFTNVTANHTISASFSVIPPSDFTITSAAGTGGTISPSGAVVVASGASQTFNISSNSGYQLSDVLVDGISQGVISSFTFTNVTANHTISASFSEIPPTSHSITASAGANGSISPVGTVVVTNGASQTFNITPNSGYQINDVLVDGVSQGVVSSYVFTNVVANHTISASFSQIPQVMYSISASASAGGTISPNGSVSVLSGASQTFNITPNSGYQINSVLVDGLSVGPISSYTFFNVTANHTISASFSSSQTSTPGVSGLVTQLKFDNDATDSVGGNDFTLRGTASFNNSITAPITGNVASLFLDGGVESQALGGSSLFSGWTGGTVAFWMRIDSATAQTWANSSNHDLLFKDGVLQTRVFKDANGQLKLMTIHSDGTSFGTGTWITSSNSIPTDSWLHVVLVHGGTTASIYFNGQFAGSGNVGKTLGVTNSNILEISTYDGRFAGYLDDVRFYNRAITEAEALQLASENGTPVQTFSIVASSGTGGSISPSGVISVASGASQTFSITPNSGYQINGLSVDGVSQGAVSSYTFTNVTANHTISASFSEIPPTSHSITASAGANGSISPSGSVIVASGANQTFNIAANSGYQILDVLVDGASAGVISTYTFSNVTTNHTISASFSQIPQSTYTISASAGTGGSISPNSTVVVTAGGSQTFNITTNAGYQISNVLVDGSSVGAVASYTFTNVNTNHTISVAFAVAPSPEGTFQINNQYITGLQNPTAMAFAPDGRLFVTEQAGAVRVITAEGQLLSTPFLVTTNMRSDEERGLLGIAFDPNFATNNYIYIFYTENSLGSRLSRFTANGNVVVPGSELILLEYYNISGNHRGGDIHFGPDGKLYLSLGDAGEPLNSQTVDNYNGKILRLNSDGTIPSDNPASFVNTSGQTLTPVGQYRAIWAFGLRNPYRFSFNSVTGLMHINDVGAGLWEEVNVGNAGINYGWPTCEGLCSNTYARNPIYIHERGIEGCAITGGAFYTGNQFPAEYYNNYFIIDYCSTWVRYLNTSNASATFVLPVPEFSVDLKTAPDGSLLVAGHGSGIISKITFVASSTNRNPVAVMSVNPTSGPSPLVVNFDGSGSSDLDNDALSYLWDFGDGNTGSGVTTVHTYNVGGAYTSRLTVSDGNGGTHSVTTGVMVGAPPVATIDIPAEGLLYTAGDTINFAGTATDPDDGVLPASAYSWTVVFHHDAHTHPHLGPVVGVTSGSFSVPTFGHTEESVWFRINLTVTDSNGLQTTVSRDVLPRKAIITIDSNIPGTEILLDGSPQTTPYSFVGVVGVERTIGVTTPQTLGGQGYEFNSWSDGGAVSHVVATPSTNTTYAVNMVVQTTPTLPNPSLYWKFNKNLIESILGVTTVGRGTIVYSTSSAPITAINTSSISFNGAAGTYIATNGTQILNAWPAATVSKWVRITSATANSWTNNSYHALLFKYRVLQTRIKKESTGLKFVATHSNNTPFGTHIVSTINIPTDTWVNLVSVHQGTNVTLYINGQFAGSGSTGKAFGAASTDGLDIIGHGGNYSGLLDDLRMYNTAFTEAQVQQIPLQ</sequence>
<dbReference type="Gene3D" id="2.120.10.30">
    <property type="entry name" value="TolB, C-terminal domain"/>
    <property type="match status" value="1"/>
</dbReference>
<dbReference type="InterPro" id="IPR011041">
    <property type="entry name" value="Quinoprot_gluc/sorb_DH_b-prop"/>
</dbReference>
<dbReference type="PROSITE" id="PS50093">
    <property type="entry name" value="PKD"/>
    <property type="match status" value="1"/>
</dbReference>
<dbReference type="STRING" id="1798705.A2563_04680"/>
<dbReference type="Gene3D" id="2.60.120.260">
    <property type="entry name" value="Galactose-binding domain-like"/>
    <property type="match status" value="1"/>
</dbReference>
<dbReference type="Proteomes" id="UP000176634">
    <property type="component" value="Unassembled WGS sequence"/>
</dbReference>
<dbReference type="Gene3D" id="2.60.40.10">
    <property type="entry name" value="Immunoglobulins"/>
    <property type="match status" value="1"/>
</dbReference>
<dbReference type="Gene3D" id="2.60.120.200">
    <property type="match status" value="2"/>
</dbReference>
<dbReference type="InterPro" id="IPR011042">
    <property type="entry name" value="6-blade_b-propeller_TolB-like"/>
</dbReference>
<evidence type="ECO:0000313" key="2">
    <source>
        <dbReference type="EMBL" id="OGH93044.1"/>
    </source>
</evidence>
<gene>
    <name evidence="2" type="ORF">A2563_04680</name>
</gene>
<comment type="caution">
    <text evidence="2">The sequence shown here is derived from an EMBL/GenBank/DDBJ whole genome shotgun (WGS) entry which is preliminary data.</text>
</comment>
<dbReference type="SMART" id="SM00089">
    <property type="entry name" value="PKD"/>
    <property type="match status" value="1"/>
</dbReference>
<organism evidence="2 3">
    <name type="scientific">Candidatus Magasanikbacteria bacterium RIFOXYD1_FULL_40_23</name>
    <dbReference type="NCBI Taxonomy" id="1798705"/>
    <lineage>
        <taxon>Bacteria</taxon>
        <taxon>Candidatus Magasanikiibacteriota</taxon>
    </lineage>
</organism>
<dbReference type="Pfam" id="PF18911">
    <property type="entry name" value="PKD_4"/>
    <property type="match status" value="1"/>
</dbReference>
<reference evidence="2 3" key="1">
    <citation type="journal article" date="2016" name="Nat. Commun.">
        <title>Thousands of microbial genomes shed light on interconnected biogeochemical processes in an aquifer system.</title>
        <authorList>
            <person name="Anantharaman K."/>
            <person name="Brown C.T."/>
            <person name="Hug L.A."/>
            <person name="Sharon I."/>
            <person name="Castelle C.J."/>
            <person name="Probst A.J."/>
            <person name="Thomas B.C."/>
            <person name="Singh A."/>
            <person name="Wilkins M.J."/>
            <person name="Karaoz U."/>
            <person name="Brodie E.L."/>
            <person name="Williams K.H."/>
            <person name="Hubbard S.S."/>
            <person name="Banfield J.F."/>
        </authorList>
    </citation>
    <scope>NUCLEOTIDE SEQUENCE [LARGE SCALE GENOMIC DNA]</scope>
</reference>
<dbReference type="InterPro" id="IPR013783">
    <property type="entry name" value="Ig-like_fold"/>
</dbReference>
<dbReference type="SUPFAM" id="SSF50952">
    <property type="entry name" value="Soluble quinoprotein glucose dehydrogenase"/>
    <property type="match status" value="1"/>
</dbReference>
<dbReference type="InterPro" id="IPR013320">
    <property type="entry name" value="ConA-like_dom_sf"/>
</dbReference>
<dbReference type="SUPFAM" id="SSF49899">
    <property type="entry name" value="Concanavalin A-like lectins/glucanases"/>
    <property type="match status" value="2"/>
</dbReference>
<dbReference type="SUPFAM" id="SSF49299">
    <property type="entry name" value="PKD domain"/>
    <property type="match status" value="1"/>
</dbReference>
<dbReference type="PANTHER" id="PTHR19328:SF75">
    <property type="entry name" value="ALDOSE SUGAR DEHYDROGENASE YLII"/>
    <property type="match status" value="1"/>
</dbReference>
<dbReference type="InterPro" id="IPR035986">
    <property type="entry name" value="PKD_dom_sf"/>
</dbReference>
<proteinExistence type="predicted"/>
<protein>
    <recommendedName>
        <fullName evidence="1">PKD domain-containing protein</fullName>
    </recommendedName>
</protein>
<dbReference type="InterPro" id="IPR000601">
    <property type="entry name" value="PKD_dom"/>
</dbReference>
<dbReference type="CDD" id="cd00146">
    <property type="entry name" value="PKD"/>
    <property type="match status" value="1"/>
</dbReference>
<dbReference type="Pfam" id="PF07995">
    <property type="entry name" value="GSDH"/>
    <property type="match status" value="1"/>
</dbReference>
<evidence type="ECO:0000313" key="3">
    <source>
        <dbReference type="Proteomes" id="UP000176634"/>
    </source>
</evidence>
<dbReference type="InterPro" id="IPR012938">
    <property type="entry name" value="Glc/Sorbosone_DH"/>
</dbReference>
<dbReference type="EMBL" id="MFRA01000003">
    <property type="protein sequence ID" value="OGH93044.1"/>
    <property type="molecule type" value="Genomic_DNA"/>
</dbReference>